<name>A0A0A2K713_PENEN</name>
<dbReference type="AlphaFoldDB" id="A0A0A2K713"/>
<gene>
    <name evidence="2" type="ORF">PEX2_032940</name>
</gene>
<dbReference type="RefSeq" id="XP_016601221.1">
    <property type="nucleotide sequence ID" value="XM_016740569.1"/>
</dbReference>
<keyword evidence="1" id="KW-1133">Transmembrane helix</keyword>
<keyword evidence="3" id="KW-1185">Reference proteome</keyword>
<evidence type="ECO:0000256" key="1">
    <source>
        <dbReference type="SAM" id="Phobius"/>
    </source>
</evidence>
<dbReference type="EMBL" id="JQFZ01000080">
    <property type="protein sequence ID" value="KGO60155.1"/>
    <property type="molecule type" value="Genomic_DNA"/>
</dbReference>
<dbReference type="VEuPathDB" id="FungiDB:PEXP_088320"/>
<protein>
    <submittedName>
        <fullName evidence="2">Uncharacterized protein</fullName>
    </submittedName>
</protein>
<comment type="caution">
    <text evidence="2">The sequence shown here is derived from an EMBL/GenBank/DDBJ whole genome shotgun (WGS) entry which is preliminary data.</text>
</comment>
<sequence>MAPIPVMIREAACFEHQYGVYWTYYGAYTKIATTDTHTSYSKLANITHELQERPFLPVVMASVLFAIIVVGIVALFCFWERHRYPRQTASPEDKMKTEDAEYLDTVEEPRSDGWMCFILACHAAITLGGV</sequence>
<evidence type="ECO:0000313" key="3">
    <source>
        <dbReference type="Proteomes" id="UP000030143"/>
    </source>
</evidence>
<dbReference type="Proteomes" id="UP000030143">
    <property type="component" value="Unassembled WGS sequence"/>
</dbReference>
<keyword evidence="1" id="KW-0812">Transmembrane</keyword>
<keyword evidence="1" id="KW-0472">Membrane</keyword>
<dbReference type="GeneID" id="27675988"/>
<proteinExistence type="predicted"/>
<dbReference type="HOGENOM" id="CLU_2062272_0_0_1"/>
<accession>A0A0A2K713</accession>
<feature type="transmembrane region" description="Helical" evidence="1">
    <location>
        <begin position="55"/>
        <end position="79"/>
    </location>
</feature>
<reference evidence="2 3" key="1">
    <citation type="journal article" date="2015" name="Mol. Plant Microbe Interact.">
        <title>Genome, transcriptome, and functional analyses of Penicillium expansum provide new insights into secondary metabolism and pathogenicity.</title>
        <authorList>
            <person name="Ballester A.R."/>
            <person name="Marcet-Houben M."/>
            <person name="Levin E."/>
            <person name="Sela N."/>
            <person name="Selma-Lazaro C."/>
            <person name="Carmona L."/>
            <person name="Wisniewski M."/>
            <person name="Droby S."/>
            <person name="Gonzalez-Candelas L."/>
            <person name="Gabaldon T."/>
        </authorList>
    </citation>
    <scope>NUCLEOTIDE SEQUENCE [LARGE SCALE GENOMIC DNA]</scope>
    <source>
        <strain evidence="2 3">MD-8</strain>
    </source>
</reference>
<organism evidence="2 3">
    <name type="scientific">Penicillium expansum</name>
    <name type="common">Blue mold rot fungus</name>
    <dbReference type="NCBI Taxonomy" id="27334"/>
    <lineage>
        <taxon>Eukaryota</taxon>
        <taxon>Fungi</taxon>
        <taxon>Dikarya</taxon>
        <taxon>Ascomycota</taxon>
        <taxon>Pezizomycotina</taxon>
        <taxon>Eurotiomycetes</taxon>
        <taxon>Eurotiomycetidae</taxon>
        <taxon>Eurotiales</taxon>
        <taxon>Aspergillaceae</taxon>
        <taxon>Penicillium</taxon>
    </lineage>
</organism>
<evidence type="ECO:0000313" key="2">
    <source>
        <dbReference type="EMBL" id="KGO60155.1"/>
    </source>
</evidence>